<feature type="transmembrane region" description="Helical" evidence="7">
    <location>
        <begin position="224"/>
        <end position="244"/>
    </location>
</feature>
<organism evidence="8 9">
    <name type="scientific">Psychrilyobacter piezotolerans</name>
    <dbReference type="NCBI Taxonomy" id="2293438"/>
    <lineage>
        <taxon>Bacteria</taxon>
        <taxon>Fusobacteriati</taxon>
        <taxon>Fusobacteriota</taxon>
        <taxon>Fusobacteriia</taxon>
        <taxon>Fusobacteriales</taxon>
        <taxon>Fusobacteriaceae</taxon>
        <taxon>Psychrilyobacter</taxon>
    </lineage>
</organism>
<keyword evidence="4 7" id="KW-0812">Transmembrane</keyword>
<feature type="transmembrane region" description="Helical" evidence="7">
    <location>
        <begin position="370"/>
        <end position="388"/>
    </location>
</feature>
<dbReference type="PRINTS" id="PR00173">
    <property type="entry name" value="EDTRNSPORT"/>
</dbReference>
<dbReference type="SUPFAM" id="SSF118215">
    <property type="entry name" value="Proton glutamate symport protein"/>
    <property type="match status" value="1"/>
</dbReference>
<keyword evidence="6 7" id="KW-0472">Membrane</keyword>
<dbReference type="InterPro" id="IPR001991">
    <property type="entry name" value="Na-dicarboxylate_symporter"/>
</dbReference>
<dbReference type="PANTHER" id="PTHR42865:SF5">
    <property type="entry name" value="L-CYSTINE TRANSPORTER TCYP"/>
    <property type="match status" value="1"/>
</dbReference>
<gene>
    <name evidence="8" type="ORF">DYH56_01165</name>
</gene>
<comment type="caution">
    <text evidence="8">The sequence shown here is derived from an EMBL/GenBank/DDBJ whole genome shotgun (WGS) entry which is preliminary data.</text>
</comment>
<evidence type="ECO:0000256" key="1">
    <source>
        <dbReference type="ARBA" id="ARBA00004141"/>
    </source>
</evidence>
<feature type="transmembrane region" description="Helical" evidence="7">
    <location>
        <begin position="264"/>
        <end position="292"/>
    </location>
</feature>
<keyword evidence="3" id="KW-0813">Transport</keyword>
<dbReference type="Gene3D" id="1.10.3860.10">
    <property type="entry name" value="Sodium:dicarboxylate symporter"/>
    <property type="match status" value="1"/>
</dbReference>
<protein>
    <submittedName>
        <fullName evidence="8">L-cystine transporter</fullName>
    </submittedName>
</protein>
<evidence type="ECO:0000313" key="9">
    <source>
        <dbReference type="Proteomes" id="UP000263486"/>
    </source>
</evidence>
<feature type="transmembrane region" description="Helical" evidence="7">
    <location>
        <begin position="185"/>
        <end position="203"/>
    </location>
</feature>
<comment type="subcellular location">
    <subcellularLocation>
        <location evidence="1">Membrane</location>
        <topology evidence="1">Multi-pass membrane protein</topology>
    </subcellularLocation>
</comment>
<dbReference type="Pfam" id="PF00375">
    <property type="entry name" value="SDF"/>
    <property type="match status" value="1"/>
</dbReference>
<evidence type="ECO:0000256" key="3">
    <source>
        <dbReference type="ARBA" id="ARBA00022448"/>
    </source>
</evidence>
<comment type="similarity">
    <text evidence="2">Belongs to the dicarboxylate/amino acid:cation symporter (DAACS) (TC 2.A.23) family.</text>
</comment>
<keyword evidence="5 7" id="KW-1133">Transmembrane helix</keyword>
<evidence type="ECO:0000256" key="4">
    <source>
        <dbReference type="ARBA" id="ARBA00022692"/>
    </source>
</evidence>
<feature type="transmembrane region" description="Helical" evidence="7">
    <location>
        <begin position="6"/>
        <end position="23"/>
    </location>
</feature>
<evidence type="ECO:0000256" key="6">
    <source>
        <dbReference type="ARBA" id="ARBA00023136"/>
    </source>
</evidence>
<evidence type="ECO:0000256" key="7">
    <source>
        <dbReference type="SAM" id="Phobius"/>
    </source>
</evidence>
<dbReference type="InterPro" id="IPR036458">
    <property type="entry name" value="Na:dicarbo_symporter_sf"/>
</dbReference>
<feature type="transmembrane region" description="Helical" evidence="7">
    <location>
        <begin position="68"/>
        <end position="92"/>
    </location>
</feature>
<proteinExistence type="inferred from homology"/>
<feature type="transmembrane region" description="Helical" evidence="7">
    <location>
        <begin position="30"/>
        <end position="48"/>
    </location>
</feature>
<evidence type="ECO:0000256" key="2">
    <source>
        <dbReference type="ARBA" id="ARBA00006148"/>
    </source>
</evidence>
<dbReference type="EMBL" id="QUAJ01000001">
    <property type="protein sequence ID" value="REI43294.1"/>
    <property type="molecule type" value="Genomic_DNA"/>
</dbReference>
<sequence>MQILNILIMAILVYVLAWMQKSYKSFTNRVFTGLGLGVVFGVSMQVFYGQGSDIIASTLQWTNIIGSGYVSLLKMIVIPLIMVSIASSVINAEESENSSIAKMSTTIIGILLVTCGIAALISVFTSLAFNLSAEGLISGAKEAARMSYLEGKAGAVSNTSSLIEQIVGIIPNNPFKAMTGAGNNSTIGVVIFSALVGVATRKIKKKDKKTFELIQNATNAAQAVVLKLVQMVLGLTPYGVLALMTKVCASSNFVEISRLGNFVVATYVALALMFGVHLVMIMLCGVSPVIFLKKGWTVLTFAFTSRTSAGTIPMNIDCQTKKLGVPNSIASMSAGIGATVGQNGCGGVYPAMLAVMIATATGINVLEPAFFVKLVIVVMIASLGGAGIGGGATIAALIVLPIMGLPIELVGLLIAIEPILDQGRTALNVSGAMATGVVTAKLLGSLDKEVYNDGEGKAVLNRG</sequence>
<keyword evidence="9" id="KW-1185">Reference proteome</keyword>
<reference evidence="8 9" key="1">
    <citation type="submission" date="2018-08" db="EMBL/GenBank/DDBJ databases">
        <title>Draft genome sequence of Psychrilyobacter sp. strain SD5 isolated from Black Sea water.</title>
        <authorList>
            <person name="Yadav S."/>
            <person name="Villanueva L."/>
            <person name="Damste J.S.S."/>
        </authorList>
    </citation>
    <scope>NUCLEOTIDE SEQUENCE [LARGE SCALE GENOMIC DNA]</scope>
    <source>
        <strain evidence="8 9">SD5</strain>
    </source>
</reference>
<name>A0ABX9KLE8_9FUSO</name>
<evidence type="ECO:0000313" key="8">
    <source>
        <dbReference type="EMBL" id="REI43294.1"/>
    </source>
</evidence>
<dbReference type="Proteomes" id="UP000263486">
    <property type="component" value="Unassembled WGS sequence"/>
</dbReference>
<feature type="transmembrane region" description="Helical" evidence="7">
    <location>
        <begin position="104"/>
        <end position="129"/>
    </location>
</feature>
<accession>A0ABX9KLE8</accession>
<dbReference type="PANTHER" id="PTHR42865">
    <property type="entry name" value="PROTON/GLUTAMATE-ASPARTATE SYMPORTER"/>
    <property type="match status" value="1"/>
</dbReference>
<feature type="transmembrane region" description="Helical" evidence="7">
    <location>
        <begin position="394"/>
        <end position="416"/>
    </location>
</feature>
<evidence type="ECO:0000256" key="5">
    <source>
        <dbReference type="ARBA" id="ARBA00022989"/>
    </source>
</evidence>
<dbReference type="RefSeq" id="WP_114641013.1">
    <property type="nucleotide sequence ID" value="NZ_JAACIO010000001.1"/>
</dbReference>